<evidence type="ECO:0000259" key="2">
    <source>
        <dbReference type="Pfam" id="PF00582"/>
    </source>
</evidence>
<gene>
    <name evidence="3" type="ORF">C8N44_10226</name>
</gene>
<proteinExistence type="inferred from homology"/>
<organism evidence="3 4">
    <name type="scientific">Allosediminivita pacifica</name>
    <dbReference type="NCBI Taxonomy" id="1267769"/>
    <lineage>
        <taxon>Bacteria</taxon>
        <taxon>Pseudomonadati</taxon>
        <taxon>Pseudomonadota</taxon>
        <taxon>Alphaproteobacteria</taxon>
        <taxon>Rhodobacterales</taxon>
        <taxon>Paracoccaceae</taxon>
        <taxon>Allosediminivita</taxon>
    </lineage>
</organism>
<sequence length="135" mass="14831">MHDRILVPIKPKHAKHSTELMQKAVSMARGEEAEIIAVTIVPEIEANLRVRPDDHKPELDAFVALQDTSGVKVRTMIRTGAPHRAITSTAKEFGCDLIVLNSSNPRIADYLMGSTASYVVTHALCDVFVVRQQGS</sequence>
<dbReference type="PANTHER" id="PTHR46268">
    <property type="entry name" value="STRESS RESPONSE PROTEIN NHAX"/>
    <property type="match status" value="1"/>
</dbReference>
<dbReference type="SUPFAM" id="SSF52402">
    <property type="entry name" value="Adenine nucleotide alpha hydrolases-like"/>
    <property type="match status" value="1"/>
</dbReference>
<protein>
    <submittedName>
        <fullName evidence="3">Universal stress protein F</fullName>
    </submittedName>
</protein>
<dbReference type="OrthoDB" id="9792500at2"/>
<dbReference type="InterPro" id="IPR006016">
    <property type="entry name" value="UspA"/>
</dbReference>
<dbReference type="InterPro" id="IPR006015">
    <property type="entry name" value="Universal_stress_UspA"/>
</dbReference>
<evidence type="ECO:0000313" key="4">
    <source>
        <dbReference type="Proteomes" id="UP000244069"/>
    </source>
</evidence>
<name>A0A2T6B7H6_9RHOB</name>
<comment type="caution">
    <text evidence="3">The sequence shown here is derived from an EMBL/GenBank/DDBJ whole genome shotgun (WGS) entry which is preliminary data.</text>
</comment>
<feature type="domain" description="UspA" evidence="2">
    <location>
        <begin position="1"/>
        <end position="131"/>
    </location>
</feature>
<dbReference type="PANTHER" id="PTHR46268:SF6">
    <property type="entry name" value="UNIVERSAL STRESS PROTEIN UP12"/>
    <property type="match status" value="1"/>
</dbReference>
<dbReference type="InterPro" id="IPR014729">
    <property type="entry name" value="Rossmann-like_a/b/a_fold"/>
</dbReference>
<keyword evidence="4" id="KW-1185">Reference proteome</keyword>
<reference evidence="3 4" key="1">
    <citation type="submission" date="2018-04" db="EMBL/GenBank/DDBJ databases">
        <title>Genomic Encyclopedia of Archaeal and Bacterial Type Strains, Phase II (KMG-II): from individual species to whole genera.</title>
        <authorList>
            <person name="Goeker M."/>
        </authorList>
    </citation>
    <scope>NUCLEOTIDE SEQUENCE [LARGE SCALE GENOMIC DNA]</scope>
    <source>
        <strain evidence="3 4">DSM 29329</strain>
    </source>
</reference>
<dbReference type="CDD" id="cd00293">
    <property type="entry name" value="USP-like"/>
    <property type="match status" value="1"/>
</dbReference>
<accession>A0A2T6B7H6</accession>
<dbReference type="EMBL" id="QBKN01000002">
    <property type="protein sequence ID" value="PTX51982.1"/>
    <property type="molecule type" value="Genomic_DNA"/>
</dbReference>
<dbReference type="Gene3D" id="3.40.50.620">
    <property type="entry name" value="HUPs"/>
    <property type="match status" value="1"/>
</dbReference>
<dbReference type="AlphaFoldDB" id="A0A2T6B7H6"/>
<dbReference type="Proteomes" id="UP000244069">
    <property type="component" value="Unassembled WGS sequence"/>
</dbReference>
<evidence type="ECO:0000256" key="1">
    <source>
        <dbReference type="ARBA" id="ARBA00008791"/>
    </source>
</evidence>
<dbReference type="RefSeq" id="WP_107974461.1">
    <property type="nucleotide sequence ID" value="NZ_BMEZ01000002.1"/>
</dbReference>
<dbReference type="PRINTS" id="PR01438">
    <property type="entry name" value="UNVRSLSTRESS"/>
</dbReference>
<evidence type="ECO:0000313" key="3">
    <source>
        <dbReference type="EMBL" id="PTX51982.1"/>
    </source>
</evidence>
<dbReference type="Pfam" id="PF00582">
    <property type="entry name" value="Usp"/>
    <property type="match status" value="1"/>
</dbReference>
<comment type="similarity">
    <text evidence="1">Belongs to the universal stress protein A family.</text>
</comment>